<keyword evidence="2" id="KW-0812">Transmembrane</keyword>
<evidence type="ECO:0000256" key="2">
    <source>
        <dbReference type="SAM" id="Phobius"/>
    </source>
</evidence>
<feature type="compositionally biased region" description="Basic and acidic residues" evidence="1">
    <location>
        <begin position="272"/>
        <end position="283"/>
    </location>
</feature>
<feature type="region of interest" description="Disordered" evidence="1">
    <location>
        <begin position="1"/>
        <end position="33"/>
    </location>
</feature>
<evidence type="ECO:0000256" key="1">
    <source>
        <dbReference type="SAM" id="MobiDB-lite"/>
    </source>
</evidence>
<gene>
    <name evidence="3" type="ORF">ACFQDM_10915</name>
</gene>
<organism evidence="3 4">
    <name type="scientific">Ponticaulis profundi</name>
    <dbReference type="NCBI Taxonomy" id="2665222"/>
    <lineage>
        <taxon>Bacteria</taxon>
        <taxon>Pseudomonadati</taxon>
        <taxon>Pseudomonadota</taxon>
        <taxon>Alphaproteobacteria</taxon>
        <taxon>Hyphomonadales</taxon>
        <taxon>Hyphomonadaceae</taxon>
        <taxon>Ponticaulis</taxon>
    </lineage>
</organism>
<dbReference type="RefSeq" id="WP_377378942.1">
    <property type="nucleotide sequence ID" value="NZ_JBHSSW010000012.1"/>
</dbReference>
<keyword evidence="2" id="KW-1133">Transmembrane helix</keyword>
<sequence length="485" mass="51472">MAEPDNASQDEPIDVEFTSADTAETEVQSKQSSGPGWVGLIVVGVFAALAGGAIGVVAGGTGGRYAQASEVALDISQLQDTDRSLQEQVTRLNDDVRSVQTLAEAANDTLETREIETEESFEAISTELAQIRQSYLALLGDAVAQEAPAEEGDAENAPQPDATDDAGETPEPAPDATPSVPMPGITLAQVIERLESGTGGNGGAQAASPELVRNVAALQTRADQLEQADAKLQSAVQARQAAINALEKDVKALETALNQTRQSQNQLQQAAQKDRQASNEKNEQLTGDLNALRKIVNQRLSNLDEAKLSANEEAMIKRADRVLALAALETAVRAGEPYEKQLEELALKLPANSRVAGLRRLEGEEIPTTIELKNSLQTLKEDVRTAGMPDAPSGQWAWLGDLLSSVVTVREEGTAQGATASQRVDTALTLLEAGDLPGALNEVKPIDGPQGEVLADWIAAAERRVQADSLVERLRTDVMDLETAQ</sequence>
<evidence type="ECO:0000313" key="3">
    <source>
        <dbReference type="EMBL" id="MFC6198597.1"/>
    </source>
</evidence>
<accession>A0ABW1SAD7</accession>
<keyword evidence="2" id="KW-0472">Membrane</keyword>
<feature type="region of interest" description="Disordered" evidence="1">
    <location>
        <begin position="261"/>
        <end position="285"/>
    </location>
</feature>
<feature type="compositionally biased region" description="Low complexity" evidence="1">
    <location>
        <begin position="261"/>
        <end position="271"/>
    </location>
</feature>
<dbReference type="Proteomes" id="UP001596303">
    <property type="component" value="Unassembled WGS sequence"/>
</dbReference>
<protein>
    <recommendedName>
        <fullName evidence="5">Chromosome partition protein Smc</fullName>
    </recommendedName>
</protein>
<proteinExistence type="predicted"/>
<feature type="region of interest" description="Disordered" evidence="1">
    <location>
        <begin position="145"/>
        <end position="182"/>
    </location>
</feature>
<comment type="caution">
    <text evidence="3">The sequence shown here is derived from an EMBL/GenBank/DDBJ whole genome shotgun (WGS) entry which is preliminary data.</text>
</comment>
<dbReference type="EMBL" id="JBHSSW010000012">
    <property type="protein sequence ID" value="MFC6198597.1"/>
    <property type="molecule type" value="Genomic_DNA"/>
</dbReference>
<feature type="compositionally biased region" description="Polar residues" evidence="1">
    <location>
        <begin position="19"/>
        <end position="33"/>
    </location>
</feature>
<reference evidence="4" key="1">
    <citation type="journal article" date="2019" name="Int. J. Syst. Evol. Microbiol.">
        <title>The Global Catalogue of Microorganisms (GCM) 10K type strain sequencing project: providing services to taxonomists for standard genome sequencing and annotation.</title>
        <authorList>
            <consortium name="The Broad Institute Genomics Platform"/>
            <consortium name="The Broad Institute Genome Sequencing Center for Infectious Disease"/>
            <person name="Wu L."/>
            <person name="Ma J."/>
        </authorList>
    </citation>
    <scope>NUCLEOTIDE SEQUENCE [LARGE SCALE GENOMIC DNA]</scope>
    <source>
        <strain evidence="4">CGMCC-1.15741</strain>
    </source>
</reference>
<name>A0ABW1SAD7_9PROT</name>
<evidence type="ECO:0008006" key="5">
    <source>
        <dbReference type="Google" id="ProtNLM"/>
    </source>
</evidence>
<evidence type="ECO:0000313" key="4">
    <source>
        <dbReference type="Proteomes" id="UP001596303"/>
    </source>
</evidence>
<feature type="transmembrane region" description="Helical" evidence="2">
    <location>
        <begin position="37"/>
        <end position="58"/>
    </location>
</feature>
<keyword evidence="4" id="KW-1185">Reference proteome</keyword>